<dbReference type="GO" id="GO:0006270">
    <property type="term" value="P:DNA replication initiation"/>
    <property type="evidence" value="ECO:0007669"/>
    <property type="project" value="TreeGrafter"/>
</dbReference>
<dbReference type="PANTHER" id="PTHR13561:SF20">
    <property type="entry name" value="DNA TOPOISOMERASE 2-BINDING PROTEIN 1"/>
    <property type="match status" value="1"/>
</dbReference>
<protein>
    <recommendedName>
        <fullName evidence="3">BRCT domain-containing protein</fullName>
    </recommendedName>
</protein>
<dbReference type="PROSITE" id="PS50172">
    <property type="entry name" value="BRCT"/>
    <property type="match status" value="1"/>
</dbReference>
<dbReference type="Proteomes" id="UP000828390">
    <property type="component" value="Unassembled WGS sequence"/>
</dbReference>
<dbReference type="AlphaFoldDB" id="A0A9D3YQH6"/>
<evidence type="ECO:0000256" key="2">
    <source>
        <dbReference type="SAM" id="MobiDB-lite"/>
    </source>
</evidence>
<comment type="caution">
    <text evidence="4">The sequence shown here is derived from an EMBL/GenBank/DDBJ whole genome shotgun (WGS) entry which is preliminary data.</text>
</comment>
<name>A0A9D3YQH6_DREPO</name>
<feature type="region of interest" description="Disordered" evidence="2">
    <location>
        <begin position="71"/>
        <end position="108"/>
    </location>
</feature>
<dbReference type="GO" id="GO:0033314">
    <property type="term" value="P:mitotic DNA replication checkpoint signaling"/>
    <property type="evidence" value="ECO:0007669"/>
    <property type="project" value="TreeGrafter"/>
</dbReference>
<dbReference type="PANTHER" id="PTHR13561">
    <property type="entry name" value="DNA REPLICATION REGULATOR DPB11-RELATED"/>
    <property type="match status" value="1"/>
</dbReference>
<gene>
    <name evidence="4" type="ORF">DPMN_079297</name>
</gene>
<dbReference type="EMBL" id="JAIWYP010000015">
    <property type="protein sequence ID" value="KAH3704241.1"/>
    <property type="molecule type" value="Genomic_DNA"/>
</dbReference>
<accession>A0A9D3YQH6</accession>
<proteinExistence type="predicted"/>
<evidence type="ECO:0000313" key="4">
    <source>
        <dbReference type="EMBL" id="KAH3704241.1"/>
    </source>
</evidence>
<reference evidence="4" key="1">
    <citation type="journal article" date="2019" name="bioRxiv">
        <title>The Genome of the Zebra Mussel, Dreissena polymorpha: A Resource for Invasive Species Research.</title>
        <authorList>
            <person name="McCartney M.A."/>
            <person name="Auch B."/>
            <person name="Kono T."/>
            <person name="Mallez S."/>
            <person name="Zhang Y."/>
            <person name="Obille A."/>
            <person name="Becker A."/>
            <person name="Abrahante J.E."/>
            <person name="Garbe J."/>
            <person name="Badalamenti J.P."/>
            <person name="Herman A."/>
            <person name="Mangelson H."/>
            <person name="Liachko I."/>
            <person name="Sullivan S."/>
            <person name="Sone E.D."/>
            <person name="Koren S."/>
            <person name="Silverstein K.A.T."/>
            <person name="Beckman K.B."/>
            <person name="Gohl D.M."/>
        </authorList>
    </citation>
    <scope>NUCLEOTIDE SEQUENCE</scope>
    <source>
        <strain evidence="4">Duluth1</strain>
        <tissue evidence="4">Whole animal</tissue>
    </source>
</reference>
<evidence type="ECO:0000259" key="3">
    <source>
        <dbReference type="PROSITE" id="PS50172"/>
    </source>
</evidence>
<evidence type="ECO:0000256" key="1">
    <source>
        <dbReference type="ARBA" id="ARBA00022737"/>
    </source>
</evidence>
<keyword evidence="5" id="KW-1185">Reference proteome</keyword>
<dbReference type="SUPFAM" id="SSF52113">
    <property type="entry name" value="BRCT domain"/>
    <property type="match status" value="1"/>
</dbReference>
<feature type="compositionally biased region" description="Polar residues" evidence="2">
    <location>
        <begin position="78"/>
        <end position="89"/>
    </location>
</feature>
<organism evidence="4 5">
    <name type="scientific">Dreissena polymorpha</name>
    <name type="common">Zebra mussel</name>
    <name type="synonym">Mytilus polymorpha</name>
    <dbReference type="NCBI Taxonomy" id="45954"/>
    <lineage>
        <taxon>Eukaryota</taxon>
        <taxon>Metazoa</taxon>
        <taxon>Spiralia</taxon>
        <taxon>Lophotrochozoa</taxon>
        <taxon>Mollusca</taxon>
        <taxon>Bivalvia</taxon>
        <taxon>Autobranchia</taxon>
        <taxon>Heteroconchia</taxon>
        <taxon>Euheterodonta</taxon>
        <taxon>Imparidentia</taxon>
        <taxon>Neoheterodontei</taxon>
        <taxon>Myida</taxon>
        <taxon>Dreissenoidea</taxon>
        <taxon>Dreissenidae</taxon>
        <taxon>Dreissena</taxon>
    </lineage>
</organism>
<sequence>MLFAHYSHFHFAYEWERVFLSLELLESIINGILGQKYQFAKKWELSIVRTEWLYDSIERGYCLSPQDYGLEEGGPTGMKTSTPERQSMTGIYRRPVGGGGGGGGGSGV</sequence>
<feature type="domain" description="BRCT" evidence="3">
    <location>
        <begin position="44"/>
        <end position="70"/>
    </location>
</feature>
<dbReference type="Gene3D" id="3.40.50.10190">
    <property type="entry name" value="BRCT domain"/>
    <property type="match status" value="1"/>
</dbReference>
<dbReference type="InterPro" id="IPR036420">
    <property type="entry name" value="BRCT_dom_sf"/>
</dbReference>
<dbReference type="InterPro" id="IPR001357">
    <property type="entry name" value="BRCT_dom"/>
</dbReference>
<reference evidence="4" key="2">
    <citation type="submission" date="2020-11" db="EMBL/GenBank/DDBJ databases">
        <authorList>
            <person name="McCartney M.A."/>
            <person name="Auch B."/>
            <person name="Kono T."/>
            <person name="Mallez S."/>
            <person name="Becker A."/>
            <person name="Gohl D.M."/>
            <person name="Silverstein K.A.T."/>
            <person name="Koren S."/>
            <person name="Bechman K.B."/>
            <person name="Herman A."/>
            <person name="Abrahante J.E."/>
            <person name="Garbe J."/>
        </authorList>
    </citation>
    <scope>NUCLEOTIDE SEQUENCE</scope>
    <source>
        <strain evidence="4">Duluth1</strain>
        <tissue evidence="4">Whole animal</tissue>
    </source>
</reference>
<keyword evidence="1" id="KW-0677">Repeat</keyword>
<evidence type="ECO:0000313" key="5">
    <source>
        <dbReference type="Proteomes" id="UP000828390"/>
    </source>
</evidence>
<dbReference type="GO" id="GO:0007095">
    <property type="term" value="P:mitotic G2 DNA damage checkpoint signaling"/>
    <property type="evidence" value="ECO:0007669"/>
    <property type="project" value="TreeGrafter"/>
</dbReference>
<feature type="compositionally biased region" description="Gly residues" evidence="2">
    <location>
        <begin position="96"/>
        <end position="108"/>
    </location>
</feature>